<accession>A0A4P9ZC13</accession>
<keyword evidence="3 6" id="KW-0547">Nucleotide-binding</keyword>
<reference evidence="10" key="1">
    <citation type="journal article" date="2018" name="Nat. Microbiol.">
        <title>Leveraging single-cell genomics to expand the fungal tree of life.</title>
        <authorList>
            <person name="Ahrendt S.R."/>
            <person name="Quandt C.A."/>
            <person name="Ciobanu D."/>
            <person name="Clum A."/>
            <person name="Salamov A."/>
            <person name="Andreopoulos B."/>
            <person name="Cheng J.F."/>
            <person name="Woyke T."/>
            <person name="Pelin A."/>
            <person name="Henrissat B."/>
            <person name="Reynolds N.K."/>
            <person name="Benny G.L."/>
            <person name="Smith M.E."/>
            <person name="James T.Y."/>
            <person name="Grigoriev I.V."/>
        </authorList>
    </citation>
    <scope>NUCLEOTIDE SEQUENCE [LARGE SCALE GENOMIC DNA]</scope>
    <source>
        <strain evidence="10">Baker2002</strain>
    </source>
</reference>
<dbReference type="EMBL" id="ML004459">
    <property type="protein sequence ID" value="RKP30406.1"/>
    <property type="molecule type" value="Genomic_DNA"/>
</dbReference>
<gene>
    <name evidence="9" type="ORF">METBISCDRAFT_27401</name>
</gene>
<keyword evidence="5 6" id="KW-0067">ATP-binding</keyword>
<proteinExistence type="predicted"/>
<feature type="compositionally biased region" description="Polar residues" evidence="7">
    <location>
        <begin position="1"/>
        <end position="17"/>
    </location>
</feature>
<dbReference type="PANTHER" id="PTHR24058:SF17">
    <property type="entry name" value="HOMEODOMAIN INTERACTING PROTEIN KINASE, ISOFORM D"/>
    <property type="match status" value="1"/>
</dbReference>
<keyword evidence="2" id="KW-0808">Transferase</keyword>
<dbReference type="SMART" id="SM00220">
    <property type="entry name" value="S_TKc"/>
    <property type="match status" value="1"/>
</dbReference>
<dbReference type="InterPro" id="IPR011009">
    <property type="entry name" value="Kinase-like_dom_sf"/>
</dbReference>
<keyword evidence="4 9" id="KW-0418">Kinase</keyword>
<dbReference type="GO" id="GO:0030447">
    <property type="term" value="P:filamentous growth"/>
    <property type="evidence" value="ECO:0007669"/>
    <property type="project" value="UniProtKB-ARBA"/>
</dbReference>
<keyword evidence="1" id="KW-0723">Serine/threonine-protein kinase</keyword>
<dbReference type="GO" id="GO:0005524">
    <property type="term" value="F:ATP binding"/>
    <property type="evidence" value="ECO:0007669"/>
    <property type="project" value="UniProtKB-UniRule"/>
</dbReference>
<evidence type="ECO:0000313" key="10">
    <source>
        <dbReference type="Proteomes" id="UP000268321"/>
    </source>
</evidence>
<organism evidence="9 10">
    <name type="scientific">Metschnikowia bicuspidata</name>
    <dbReference type="NCBI Taxonomy" id="27322"/>
    <lineage>
        <taxon>Eukaryota</taxon>
        <taxon>Fungi</taxon>
        <taxon>Dikarya</taxon>
        <taxon>Ascomycota</taxon>
        <taxon>Saccharomycotina</taxon>
        <taxon>Pichiomycetes</taxon>
        <taxon>Metschnikowiaceae</taxon>
        <taxon>Metschnikowia</taxon>
    </lineage>
</organism>
<evidence type="ECO:0000256" key="5">
    <source>
        <dbReference type="ARBA" id="ARBA00022840"/>
    </source>
</evidence>
<dbReference type="Proteomes" id="UP000268321">
    <property type="component" value="Unassembled WGS sequence"/>
</dbReference>
<dbReference type="Gene3D" id="1.10.510.10">
    <property type="entry name" value="Transferase(Phosphotransferase) domain 1"/>
    <property type="match status" value="1"/>
</dbReference>
<dbReference type="GO" id="GO:0004674">
    <property type="term" value="F:protein serine/threonine kinase activity"/>
    <property type="evidence" value="ECO:0007669"/>
    <property type="project" value="UniProtKB-KW"/>
</dbReference>
<feature type="binding site" evidence="6">
    <location>
        <position position="344"/>
    </location>
    <ligand>
        <name>ATP</name>
        <dbReference type="ChEBI" id="CHEBI:30616"/>
    </ligand>
</feature>
<feature type="region of interest" description="Disordered" evidence="7">
    <location>
        <begin position="1"/>
        <end position="35"/>
    </location>
</feature>
<evidence type="ECO:0000256" key="1">
    <source>
        <dbReference type="ARBA" id="ARBA00022527"/>
    </source>
</evidence>
<dbReference type="GO" id="GO:0005737">
    <property type="term" value="C:cytoplasm"/>
    <property type="evidence" value="ECO:0007669"/>
    <property type="project" value="TreeGrafter"/>
</dbReference>
<dbReference type="Pfam" id="PF00069">
    <property type="entry name" value="Pkinase"/>
    <property type="match status" value="1"/>
</dbReference>
<dbReference type="PROSITE" id="PS00107">
    <property type="entry name" value="PROTEIN_KINASE_ATP"/>
    <property type="match status" value="1"/>
</dbReference>
<dbReference type="GO" id="GO:0004713">
    <property type="term" value="F:protein tyrosine kinase activity"/>
    <property type="evidence" value="ECO:0007669"/>
    <property type="project" value="TreeGrafter"/>
</dbReference>
<dbReference type="PROSITE" id="PS00108">
    <property type="entry name" value="PROTEIN_KINASE_ST"/>
    <property type="match status" value="1"/>
</dbReference>
<evidence type="ECO:0000256" key="4">
    <source>
        <dbReference type="ARBA" id="ARBA00022777"/>
    </source>
</evidence>
<dbReference type="PROSITE" id="PS50011">
    <property type="entry name" value="PROTEIN_KINASE_DOM"/>
    <property type="match status" value="1"/>
</dbReference>
<protein>
    <submittedName>
        <fullName evidence="9">Kinase-like protein</fullName>
    </submittedName>
</protein>
<feature type="domain" description="Protein kinase" evidence="8">
    <location>
        <begin position="315"/>
        <end position="654"/>
    </location>
</feature>
<sequence length="674" mass="77131">MSYNQYNRQDPLSSWSVSPKPYDPTGPNTAHLPPDSGFRNPWYHINNLQMQQNALAAPLLGLLHSRKLYSNQLPTTYENADQTVNNAPFINPPTRADNPFNQYYTNREVSLNNFPDRRMSAAVDGSIFNPYAANQQQLKGNDAGQAFKNAQSQPVLLNMAAGNPAQALPRRLSVATGATLYQASTLSARHLNVQLNHSYPQVPTLVEISHKRITPNVIHVRSKNDLKPKFHKQPKYRRRSVDSMHISPANALTVFLTESYAMCQPQKFRYCKTSNPKRVLTKPSEPKSNNDYDNEDSDYILYVNDILGTEEGRKYVVLDLLGSGTFGQVVKCQNLANQSVVAVKVVKSKLAFLNQSLSEVKVLEFLNQNSCSKSFIRLLDTFMHKEHLCLVFELFSLNLYELIKKNHFHGLNMKLVKSLTRQLLEACAQLKNFLIIHCDLKPENILLCLPEKLDIKVIDFGSACFTRRTIYSYIQSRFYRSPEVILGLPYTESIDMWSFGCIVGELFLGLPMFPGSSEYNQMCKIVNMLGLPPRHMLEHGKNLFHFFEKIPPSETRHKPTYRLKTYEEYRAFVLKTKGREDGGKGDQPKKNYFEHRYLRDIILNFKMPTNKMTQSMVDKEIKDRHQLVDFLTKVLNINPLERLTPLEALKHPFVNESYIETASLASVSLSKDPH</sequence>
<dbReference type="GO" id="GO:0005634">
    <property type="term" value="C:nucleus"/>
    <property type="evidence" value="ECO:0007669"/>
    <property type="project" value="TreeGrafter"/>
</dbReference>
<evidence type="ECO:0000259" key="8">
    <source>
        <dbReference type="PROSITE" id="PS50011"/>
    </source>
</evidence>
<evidence type="ECO:0000256" key="6">
    <source>
        <dbReference type="PROSITE-ProRule" id="PRU10141"/>
    </source>
</evidence>
<keyword evidence="10" id="KW-1185">Reference proteome</keyword>
<name>A0A4P9ZC13_9ASCO</name>
<dbReference type="InterPro" id="IPR050494">
    <property type="entry name" value="Ser_Thr_dual-spec_kinase"/>
</dbReference>
<dbReference type="Gene3D" id="3.30.200.20">
    <property type="entry name" value="Phosphorylase Kinase, domain 1"/>
    <property type="match status" value="1"/>
</dbReference>
<dbReference type="PANTHER" id="PTHR24058">
    <property type="entry name" value="DUAL SPECIFICITY PROTEIN KINASE"/>
    <property type="match status" value="1"/>
</dbReference>
<evidence type="ECO:0000256" key="7">
    <source>
        <dbReference type="SAM" id="MobiDB-lite"/>
    </source>
</evidence>
<evidence type="ECO:0000256" key="2">
    <source>
        <dbReference type="ARBA" id="ARBA00022679"/>
    </source>
</evidence>
<dbReference type="InterPro" id="IPR000719">
    <property type="entry name" value="Prot_kinase_dom"/>
</dbReference>
<dbReference type="AlphaFoldDB" id="A0A4P9ZC13"/>
<dbReference type="SUPFAM" id="SSF56112">
    <property type="entry name" value="Protein kinase-like (PK-like)"/>
    <property type="match status" value="1"/>
</dbReference>
<evidence type="ECO:0000313" key="9">
    <source>
        <dbReference type="EMBL" id="RKP30406.1"/>
    </source>
</evidence>
<dbReference type="OrthoDB" id="9332038at2759"/>
<dbReference type="InterPro" id="IPR017441">
    <property type="entry name" value="Protein_kinase_ATP_BS"/>
</dbReference>
<evidence type="ECO:0000256" key="3">
    <source>
        <dbReference type="ARBA" id="ARBA00022741"/>
    </source>
</evidence>
<dbReference type="InterPro" id="IPR008271">
    <property type="entry name" value="Ser/Thr_kinase_AS"/>
</dbReference>